<dbReference type="InterPro" id="IPR043129">
    <property type="entry name" value="ATPase_NBD"/>
</dbReference>
<dbReference type="GO" id="GO:0004370">
    <property type="term" value="F:glycerol kinase activity"/>
    <property type="evidence" value="ECO:0007669"/>
    <property type="project" value="TreeGrafter"/>
</dbReference>
<dbReference type="GO" id="GO:0005524">
    <property type="term" value="F:ATP binding"/>
    <property type="evidence" value="ECO:0007669"/>
    <property type="project" value="UniProtKB-KW"/>
</dbReference>
<dbReference type="PANTHER" id="PTHR10196">
    <property type="entry name" value="SUGAR KINASE"/>
    <property type="match status" value="1"/>
</dbReference>
<dbReference type="SUPFAM" id="SSF53067">
    <property type="entry name" value="Actin-like ATPase domain"/>
    <property type="match status" value="1"/>
</dbReference>
<feature type="domain" description="Carbohydrate kinase FGGY C-terminal" evidence="6">
    <location>
        <begin position="1"/>
        <end position="145"/>
    </location>
</feature>
<keyword evidence="3" id="KW-0547">Nucleotide-binding</keyword>
<reference evidence="7 8" key="1">
    <citation type="submission" date="2013-02" db="EMBL/GenBank/DDBJ databases">
        <authorList>
            <person name="Harkins D.M."/>
            <person name="Durkin A.S."/>
            <person name="Brinkac L.M."/>
            <person name="Haft D.H."/>
            <person name="Selengut J.D."/>
            <person name="Sanka R."/>
            <person name="DePew J."/>
            <person name="Purushe J."/>
            <person name="Picardeau M."/>
            <person name="Werts C."/>
            <person name="Goarant C."/>
            <person name="Vinetz J.M."/>
            <person name="Sutton G.G."/>
            <person name="Nierman W.C."/>
            <person name="Fouts D.E."/>
        </authorList>
    </citation>
    <scope>NUCLEOTIDE SEQUENCE [LARGE SCALE GENOMIC DNA]</scope>
    <source>
        <strain evidence="7 8">200703203</strain>
    </source>
</reference>
<evidence type="ECO:0000313" key="8">
    <source>
        <dbReference type="Proteomes" id="UP000012220"/>
    </source>
</evidence>
<dbReference type="EMBL" id="AHNY02000216">
    <property type="protein sequence ID" value="EMY23944.1"/>
    <property type="molecule type" value="Genomic_DNA"/>
</dbReference>
<evidence type="ECO:0000259" key="6">
    <source>
        <dbReference type="Pfam" id="PF02782"/>
    </source>
</evidence>
<gene>
    <name evidence="7" type="ORF">LEP1GSC115_3300</name>
</gene>
<feature type="non-terminal residue" evidence="7">
    <location>
        <position position="1"/>
    </location>
</feature>
<keyword evidence="5" id="KW-0067">ATP-binding</keyword>
<evidence type="ECO:0000256" key="3">
    <source>
        <dbReference type="ARBA" id="ARBA00022741"/>
    </source>
</evidence>
<dbReference type="GO" id="GO:0019563">
    <property type="term" value="P:glycerol catabolic process"/>
    <property type="evidence" value="ECO:0007669"/>
    <property type="project" value="TreeGrafter"/>
</dbReference>
<proteinExistence type="inferred from homology"/>
<accession>N1UJU1</accession>
<dbReference type="Pfam" id="PF02782">
    <property type="entry name" value="FGGY_C"/>
    <property type="match status" value="1"/>
</dbReference>
<comment type="similarity">
    <text evidence="1">Belongs to the FGGY kinase family.</text>
</comment>
<comment type="caution">
    <text evidence="7">The sequence shown here is derived from an EMBL/GenBank/DDBJ whole genome shotgun (WGS) entry which is preliminary data.</text>
</comment>
<evidence type="ECO:0000256" key="4">
    <source>
        <dbReference type="ARBA" id="ARBA00022777"/>
    </source>
</evidence>
<sequence length="194" mass="21547">GSVFIGGAVVQFLRDNLKFFKESKISEKYASSVKKEDDVVFIPAFAGLGAPYWDMNARGAILGLTRDTTAEQITRAALKSIALQSYELVEAMENDTGSKLKVLKVDGGATGNSWLMQYQSDILGKRVVRPSNVDTTVLGAAFLAGLERGFFPSVVDLKKKLKTSKEFSPQMKQPQREKEIQIWKDSVHRIRTNQ</sequence>
<protein>
    <submittedName>
        <fullName evidence="7">Carbohydrate kinase, FGGY family protein</fullName>
    </submittedName>
</protein>
<name>N1UJU1_LEPIR</name>
<evidence type="ECO:0000256" key="1">
    <source>
        <dbReference type="ARBA" id="ARBA00009156"/>
    </source>
</evidence>
<dbReference type="PANTHER" id="PTHR10196:SF69">
    <property type="entry name" value="GLYCEROL KINASE"/>
    <property type="match status" value="1"/>
</dbReference>
<dbReference type="Gene3D" id="3.30.420.40">
    <property type="match status" value="1"/>
</dbReference>
<dbReference type="AlphaFoldDB" id="N1UJU1"/>
<dbReference type="InterPro" id="IPR018485">
    <property type="entry name" value="FGGY_C"/>
</dbReference>
<dbReference type="GO" id="GO:0005829">
    <property type="term" value="C:cytosol"/>
    <property type="evidence" value="ECO:0007669"/>
    <property type="project" value="TreeGrafter"/>
</dbReference>
<keyword evidence="2" id="KW-0808">Transferase</keyword>
<keyword evidence="4 7" id="KW-0418">Kinase</keyword>
<organism evidence="7 8">
    <name type="scientific">Leptospira interrogans serovar Australis str. 200703203</name>
    <dbReference type="NCBI Taxonomy" id="1085541"/>
    <lineage>
        <taxon>Bacteria</taxon>
        <taxon>Pseudomonadati</taxon>
        <taxon>Spirochaetota</taxon>
        <taxon>Spirochaetia</taxon>
        <taxon>Leptospirales</taxon>
        <taxon>Leptospiraceae</taxon>
        <taxon>Leptospira</taxon>
    </lineage>
</organism>
<evidence type="ECO:0000313" key="7">
    <source>
        <dbReference type="EMBL" id="EMY23944.1"/>
    </source>
</evidence>
<dbReference type="Proteomes" id="UP000012220">
    <property type="component" value="Unassembled WGS sequence"/>
</dbReference>
<evidence type="ECO:0000256" key="5">
    <source>
        <dbReference type="ARBA" id="ARBA00022840"/>
    </source>
</evidence>
<evidence type="ECO:0000256" key="2">
    <source>
        <dbReference type="ARBA" id="ARBA00022679"/>
    </source>
</evidence>